<organism evidence="1 2">
    <name type="scientific">Oikopleura dioica</name>
    <name type="common">Tunicate</name>
    <dbReference type="NCBI Taxonomy" id="34765"/>
    <lineage>
        <taxon>Eukaryota</taxon>
        <taxon>Metazoa</taxon>
        <taxon>Chordata</taxon>
        <taxon>Tunicata</taxon>
        <taxon>Appendicularia</taxon>
        <taxon>Copelata</taxon>
        <taxon>Oikopleuridae</taxon>
        <taxon>Oikopleura</taxon>
    </lineage>
</organism>
<evidence type="ECO:0000313" key="2">
    <source>
        <dbReference type="Proteomes" id="UP001158576"/>
    </source>
</evidence>
<sequence length="116" mass="13067">MKAKEEEKVMLQIDAIKAADEAAKRHETLVAIVSEGKLWPTSTGQFKTAFTKMKQELGLEDLEYGEVYMAFSDAMQLNMSEQKKAEAATAIDELKRGRRPHAKSIFETVHAVMFSE</sequence>
<gene>
    <name evidence="1" type="ORF">OKIOD_LOCUS1</name>
</gene>
<evidence type="ECO:0000313" key="1">
    <source>
        <dbReference type="EMBL" id="CAG5076369.1"/>
    </source>
</evidence>
<protein>
    <submittedName>
        <fullName evidence="1">Oidioi.mRNA.OKI2018_I69.PAR.g8443.t1.cds</fullName>
    </submittedName>
</protein>
<dbReference type="Proteomes" id="UP001158576">
    <property type="component" value="Chromosome PAR"/>
</dbReference>
<reference evidence="1 2" key="1">
    <citation type="submission" date="2021-04" db="EMBL/GenBank/DDBJ databases">
        <authorList>
            <person name="Bliznina A."/>
        </authorList>
    </citation>
    <scope>NUCLEOTIDE SEQUENCE [LARGE SCALE GENOMIC DNA]</scope>
</reference>
<dbReference type="EMBL" id="OU015568">
    <property type="protein sequence ID" value="CAG5076369.1"/>
    <property type="molecule type" value="Genomic_DNA"/>
</dbReference>
<keyword evidence="2" id="KW-1185">Reference proteome</keyword>
<proteinExistence type="predicted"/>
<accession>A0ABN7RJY5</accession>
<name>A0ABN7RJY5_OIKDI</name>